<gene>
    <name evidence="1" type="ORF">Aau02nite_25140</name>
</gene>
<protein>
    <recommendedName>
        <fullName evidence="3">Tetratricopeptide repeat protein</fullName>
    </recommendedName>
</protein>
<dbReference type="EMBL" id="BOQL01000021">
    <property type="protein sequence ID" value="GIM66925.1"/>
    <property type="molecule type" value="Genomic_DNA"/>
</dbReference>
<dbReference type="SUPFAM" id="SSF48452">
    <property type="entry name" value="TPR-like"/>
    <property type="match status" value="2"/>
</dbReference>
<dbReference type="InterPro" id="IPR019734">
    <property type="entry name" value="TPR_rpt"/>
</dbReference>
<reference evidence="1" key="1">
    <citation type="submission" date="2021-03" db="EMBL/GenBank/DDBJ databases">
        <title>Whole genome shotgun sequence of Actinoplanes auranticolor NBRC 12245.</title>
        <authorList>
            <person name="Komaki H."/>
            <person name="Tamura T."/>
        </authorList>
    </citation>
    <scope>NUCLEOTIDE SEQUENCE</scope>
    <source>
        <strain evidence="1">NBRC 12245</strain>
    </source>
</reference>
<evidence type="ECO:0000313" key="1">
    <source>
        <dbReference type="EMBL" id="GIM66925.1"/>
    </source>
</evidence>
<dbReference type="InterPro" id="IPR011990">
    <property type="entry name" value="TPR-like_helical_dom_sf"/>
</dbReference>
<dbReference type="PANTHER" id="PTHR19959">
    <property type="entry name" value="KINESIN LIGHT CHAIN"/>
    <property type="match status" value="1"/>
</dbReference>
<comment type="caution">
    <text evidence="1">The sequence shown here is derived from an EMBL/GenBank/DDBJ whole genome shotgun (WGS) entry which is preliminary data.</text>
</comment>
<sequence length="1545" mass="162066">MSTWLRPRFIGIGVEHYRHGHDRLPAARRETERLHELLADQVDGTVLGDPTEHEVRELLEQVRQADDPQPVILAWSGHGRIFNGEVRLLAENSGGHPGAGLLLSELVLAIAASGTTQLLCVIDVCFAGTGAFSALQAAAHVFHQQRPGAQPWAGMLASTGPDGTAVDGLFGRRLRRLLKRGPTDPSLRPSWSGAYVTGDAIGNGMLLAMPSSRDDRPVQQVVFARVGLSADLLRNRRVDATSGVPARPVDRIIAGEDFTLLGRAGAVEVVRSWAGAGERGLRVLTGPPASGKTAILIAVVRKIAAAYVDARGRTADQVRQHLRGLGRCPVLVLDGLDEAGEHSRAIAEQVLVPLATEACVIVGTRDTGDLIAVLEPVALLDLDDPEHRTEAERDLREYVRGRLVEVLEPGKAAHLTDLVMSAAPTFLLAHRLTAHVRGGDGDDLHTSVRALLAAELAAVEPPGSRAPLPPGMTPGALGRHLLATLTWSYGSGFPEQEWIVVAAATAPAGLTVDRDDVFWLLGRLGHLVIQDRTAGVATYRLAHESLAGHLDVRLVPGDARAITVAVALLDRYRAIIDGGTPADDPVYLWEYAWRHAIDAGDTAMSLLHRLASSAPELRSRVALAEAGRAAVLRSAGQRSAAVAHAEAAVRLYSALPEQSHALATALDSLGVILRDFGRPAPGAEAASRAVDLFRRLLTDDPGSLADLAGALTNLAVCWAEAGPAGEAVAAGVEAVGLYRRLAERHAAYRAEVAMALTDLAIARRRAGVISSALETVREAVSLYRAAGGPEAGLASALGGLSECLRLMDRPVDAYAAAEESVRLSRAITDGDTAVQPNLAVALTALAESQLALGHEAAAVVSAREALTLFWVAAGREPSFRPHWARALTLFSATLSSAPDDPEVGRAIVAGHPRSSPGLGADGFLRAHLAWTRSLLVPPPSESALPVTVRATAESAARQAVDLIETLPGRPDLAEALLRLALCRLTEGDLPDAEALTLRAVGADPTSAAAWSALATVRRRSGRPRSAVPAAAKAVELLRALVATQPGRRTTLAAALGNLAVAQREAGLLGDAAVSLEEAVGVRRRLARGQAGLRSLAAALDRLTILHLEGLGRPAEAIDIATEAVERHRELGPAGAVAPALIRLAWACLQADRPGPALTAVGEVMDLSPDQAVLAQALVVAAQAHLGLDETDAAATALERSIDLGTEDMAEVLTVYESIPSARARVEELWARLITQDPVRTLLSRSVAARTADPRAAGWLATVAGQPGLDRADIALLHEQARRHRAPDPRAFDSGWGGPVPDWLVVDVDLLAAAAEWVAVDSGDYLAAHPGLLAAEADLAVREALLALTPEEAQEMADLRAAAAAGGIAAAYRGRRGRELADRFVAAGPAGQQALIRTERADLLAPVCRELVRARDTLGAAVLDLAERDAHGPVLAALDRPDREAALMGLLATAEDDLTIGPTAEVLAAVATTGGERLTADFYRAAGRVVVGLPPDVGHLTGRPGPVGDLLRAGAALARRHPAVLTVMLALTGDDPRLTPALPPAR</sequence>
<dbReference type="RefSeq" id="WP_212988540.1">
    <property type="nucleotide sequence ID" value="NZ_BAABEA010000019.1"/>
</dbReference>
<dbReference type="SMART" id="SM00028">
    <property type="entry name" value="TPR"/>
    <property type="match status" value="9"/>
</dbReference>
<organism evidence="1 2">
    <name type="scientific">Actinoplanes auranticolor</name>
    <dbReference type="NCBI Taxonomy" id="47988"/>
    <lineage>
        <taxon>Bacteria</taxon>
        <taxon>Bacillati</taxon>
        <taxon>Actinomycetota</taxon>
        <taxon>Actinomycetes</taxon>
        <taxon>Micromonosporales</taxon>
        <taxon>Micromonosporaceae</taxon>
        <taxon>Actinoplanes</taxon>
    </lineage>
</organism>
<evidence type="ECO:0000313" key="2">
    <source>
        <dbReference type="Proteomes" id="UP000681340"/>
    </source>
</evidence>
<keyword evidence="2" id="KW-1185">Reference proteome</keyword>
<dbReference type="PANTHER" id="PTHR19959:SF119">
    <property type="entry name" value="FUNGAL LIPASE-LIKE DOMAIN-CONTAINING PROTEIN"/>
    <property type="match status" value="1"/>
</dbReference>
<dbReference type="Proteomes" id="UP000681340">
    <property type="component" value="Unassembled WGS sequence"/>
</dbReference>
<accession>A0A919VKT4</accession>
<name>A0A919VKT4_9ACTN</name>
<dbReference type="Gene3D" id="1.25.40.10">
    <property type="entry name" value="Tetratricopeptide repeat domain"/>
    <property type="match status" value="3"/>
</dbReference>
<proteinExistence type="predicted"/>
<dbReference type="SUPFAM" id="SSF52540">
    <property type="entry name" value="P-loop containing nucleoside triphosphate hydrolases"/>
    <property type="match status" value="1"/>
</dbReference>
<dbReference type="InterPro" id="IPR027417">
    <property type="entry name" value="P-loop_NTPase"/>
</dbReference>
<evidence type="ECO:0008006" key="3">
    <source>
        <dbReference type="Google" id="ProtNLM"/>
    </source>
</evidence>